<keyword evidence="3" id="KW-0378">Hydrolase</keyword>
<protein>
    <submittedName>
        <fullName evidence="3">CPBP family intramembrane metalloprotease</fullName>
    </submittedName>
</protein>
<dbReference type="GO" id="GO:0006508">
    <property type="term" value="P:proteolysis"/>
    <property type="evidence" value="ECO:0007669"/>
    <property type="project" value="UniProtKB-KW"/>
</dbReference>
<proteinExistence type="predicted"/>
<evidence type="ECO:0000259" key="2">
    <source>
        <dbReference type="Pfam" id="PF02517"/>
    </source>
</evidence>
<dbReference type="OrthoDB" id="3429192at2"/>
<dbReference type="Pfam" id="PF02517">
    <property type="entry name" value="Rce1-like"/>
    <property type="match status" value="1"/>
</dbReference>
<organism evidence="3 4">
    <name type="scientific">Alkaliphilus serpentinus</name>
    <dbReference type="NCBI Taxonomy" id="1482731"/>
    <lineage>
        <taxon>Bacteria</taxon>
        <taxon>Bacillati</taxon>
        <taxon>Bacillota</taxon>
        <taxon>Clostridia</taxon>
        <taxon>Peptostreptococcales</taxon>
        <taxon>Natronincolaceae</taxon>
        <taxon>Alkaliphilus</taxon>
    </lineage>
</organism>
<keyword evidence="1" id="KW-0472">Membrane</keyword>
<keyword evidence="3" id="KW-0482">Metalloprotease</keyword>
<name>A0A833HNG0_9FIRM</name>
<dbReference type="GO" id="GO:0008237">
    <property type="term" value="F:metallopeptidase activity"/>
    <property type="evidence" value="ECO:0007669"/>
    <property type="project" value="UniProtKB-KW"/>
</dbReference>
<reference evidence="3 4" key="1">
    <citation type="submission" date="2019-10" db="EMBL/GenBank/DDBJ databases">
        <title>Alkaliphilus serpentinus sp. nov. and Alkaliphilus pronyensis sp. nov., two novel anaerobic alkaliphilic species isolated from the serpentinized-hosted hydrothermal field of the Prony Bay (New Caledonia).</title>
        <authorList>
            <person name="Postec A."/>
        </authorList>
    </citation>
    <scope>NUCLEOTIDE SEQUENCE [LARGE SCALE GENOMIC DNA]</scope>
    <source>
        <strain evidence="3 4">LacT</strain>
    </source>
</reference>
<feature type="domain" description="CAAX prenyl protease 2/Lysostaphin resistance protein A-like" evidence="2">
    <location>
        <begin position="2"/>
        <end position="58"/>
    </location>
</feature>
<sequence length="96" mass="10906">MWAVIISSTLFAIVHTQTLLPEYSSNMFDIFMIAVVLALLRKGTESILPCILIHILVKSFDVLSCILGIVLCFLFVLAAYFKKEKVFKFNSFSRRA</sequence>
<gene>
    <name evidence="3" type="ORF">F8153_09030</name>
</gene>
<dbReference type="GO" id="GO:0080120">
    <property type="term" value="P:CAAX-box protein maturation"/>
    <property type="evidence" value="ECO:0007669"/>
    <property type="project" value="UniProtKB-ARBA"/>
</dbReference>
<keyword evidence="4" id="KW-1185">Reference proteome</keyword>
<keyword evidence="3" id="KW-0645">Protease</keyword>
<dbReference type="Proteomes" id="UP000465601">
    <property type="component" value="Unassembled WGS sequence"/>
</dbReference>
<feature type="transmembrane region" description="Helical" evidence="1">
    <location>
        <begin position="55"/>
        <end position="81"/>
    </location>
</feature>
<keyword evidence="1" id="KW-0812">Transmembrane</keyword>
<evidence type="ECO:0000256" key="1">
    <source>
        <dbReference type="SAM" id="Phobius"/>
    </source>
</evidence>
<dbReference type="EMBL" id="WBZB01000028">
    <property type="protein sequence ID" value="KAB3529593.1"/>
    <property type="molecule type" value="Genomic_DNA"/>
</dbReference>
<comment type="caution">
    <text evidence="3">The sequence shown here is derived from an EMBL/GenBank/DDBJ whole genome shotgun (WGS) entry which is preliminary data.</text>
</comment>
<dbReference type="GO" id="GO:0004175">
    <property type="term" value="F:endopeptidase activity"/>
    <property type="evidence" value="ECO:0007669"/>
    <property type="project" value="UniProtKB-ARBA"/>
</dbReference>
<dbReference type="AlphaFoldDB" id="A0A833HNG0"/>
<evidence type="ECO:0000313" key="3">
    <source>
        <dbReference type="EMBL" id="KAB3529593.1"/>
    </source>
</evidence>
<keyword evidence="1" id="KW-1133">Transmembrane helix</keyword>
<accession>A0A833HNG0</accession>
<evidence type="ECO:0000313" key="4">
    <source>
        <dbReference type="Proteomes" id="UP000465601"/>
    </source>
</evidence>
<dbReference type="InterPro" id="IPR003675">
    <property type="entry name" value="Rce1/LyrA-like_dom"/>
</dbReference>